<evidence type="ECO:0008006" key="5">
    <source>
        <dbReference type="Google" id="ProtNLM"/>
    </source>
</evidence>
<keyword evidence="4" id="KW-1185">Reference proteome</keyword>
<organism evidence="3 4">
    <name type="scientific">Bacillus salitolerans</name>
    <dbReference type="NCBI Taxonomy" id="1437434"/>
    <lineage>
        <taxon>Bacteria</taxon>
        <taxon>Bacillati</taxon>
        <taxon>Bacillota</taxon>
        <taxon>Bacilli</taxon>
        <taxon>Bacillales</taxon>
        <taxon>Bacillaceae</taxon>
        <taxon>Bacillus</taxon>
    </lineage>
</organism>
<name>A0ABW4LS12_9BACI</name>
<evidence type="ECO:0000313" key="4">
    <source>
        <dbReference type="Proteomes" id="UP001597214"/>
    </source>
</evidence>
<dbReference type="EMBL" id="JBHUEM010000020">
    <property type="protein sequence ID" value="MFD1737261.1"/>
    <property type="molecule type" value="Genomic_DNA"/>
</dbReference>
<evidence type="ECO:0000256" key="2">
    <source>
        <dbReference type="SAM" id="SignalP"/>
    </source>
</evidence>
<dbReference type="PROSITE" id="PS51257">
    <property type="entry name" value="PROKAR_LIPOPROTEIN"/>
    <property type="match status" value="1"/>
</dbReference>
<dbReference type="RefSeq" id="WP_377928463.1">
    <property type="nucleotide sequence ID" value="NZ_JBHUEM010000020.1"/>
</dbReference>
<feature type="coiled-coil region" evidence="1">
    <location>
        <begin position="101"/>
        <end position="166"/>
    </location>
</feature>
<evidence type="ECO:0000313" key="3">
    <source>
        <dbReference type="EMBL" id="MFD1737261.1"/>
    </source>
</evidence>
<feature type="signal peptide" evidence="2">
    <location>
        <begin position="1"/>
        <end position="20"/>
    </location>
</feature>
<keyword evidence="2" id="KW-0732">Signal</keyword>
<reference evidence="4" key="1">
    <citation type="journal article" date="2019" name="Int. J. Syst. Evol. Microbiol.">
        <title>The Global Catalogue of Microorganisms (GCM) 10K type strain sequencing project: providing services to taxonomists for standard genome sequencing and annotation.</title>
        <authorList>
            <consortium name="The Broad Institute Genomics Platform"/>
            <consortium name="The Broad Institute Genome Sequencing Center for Infectious Disease"/>
            <person name="Wu L."/>
            <person name="Ma J."/>
        </authorList>
    </citation>
    <scope>NUCLEOTIDE SEQUENCE [LARGE SCALE GENOMIC DNA]</scope>
    <source>
        <strain evidence="4">CCUG 49339</strain>
    </source>
</reference>
<comment type="caution">
    <text evidence="3">The sequence shown here is derived from an EMBL/GenBank/DDBJ whole genome shotgun (WGS) entry which is preliminary data.</text>
</comment>
<feature type="chain" id="PRO_5046290521" description="Lipoprotein" evidence="2">
    <location>
        <begin position="21"/>
        <end position="196"/>
    </location>
</feature>
<evidence type="ECO:0000256" key="1">
    <source>
        <dbReference type="SAM" id="Coils"/>
    </source>
</evidence>
<protein>
    <recommendedName>
        <fullName evidence="5">Lipoprotein</fullName>
    </recommendedName>
</protein>
<keyword evidence="1" id="KW-0175">Coiled coil</keyword>
<dbReference type="Proteomes" id="UP001597214">
    <property type="component" value="Unassembled WGS sequence"/>
</dbReference>
<gene>
    <name evidence="3" type="ORF">ACFSCX_11925</name>
</gene>
<proteinExistence type="predicted"/>
<sequence>MKKLLVAGILSSSLFLAACAAEDNTADQPDAAKEADVKEETPVVDTKASLVNFHLTIIDNFKDEYQTYLAYNAAVAAYDAAVASQTDAEVAEEDKPTAEDLAELQTAIDEAKAAAQGIAAASAEEIRTYAVPSELEAYEADITAALDELAKFYEALEANIDDAETANAHFTAFEEKMGAIFVGEDLPAPSYANAMK</sequence>
<accession>A0ABW4LS12</accession>